<name>A0A427B3Z6_ENSVE</name>
<comment type="caution">
    <text evidence="1">The sequence shown here is derived from an EMBL/GenBank/DDBJ whole genome shotgun (WGS) entry which is preliminary data.</text>
</comment>
<sequence length="62" mass="7253">MQFNSDGDFGPWQRHPTHYHFNHVECFCTKDGTICLKMRLPKAETEKLMWESKIATKAAARL</sequence>
<dbReference type="Proteomes" id="UP000287651">
    <property type="component" value="Unassembled WGS sequence"/>
</dbReference>
<gene>
    <name evidence="1" type="ORF">B296_00015624</name>
</gene>
<evidence type="ECO:0000313" key="1">
    <source>
        <dbReference type="EMBL" id="RRT83194.1"/>
    </source>
</evidence>
<organism evidence="1 2">
    <name type="scientific">Ensete ventricosum</name>
    <name type="common">Abyssinian banana</name>
    <name type="synonym">Musa ensete</name>
    <dbReference type="NCBI Taxonomy" id="4639"/>
    <lineage>
        <taxon>Eukaryota</taxon>
        <taxon>Viridiplantae</taxon>
        <taxon>Streptophyta</taxon>
        <taxon>Embryophyta</taxon>
        <taxon>Tracheophyta</taxon>
        <taxon>Spermatophyta</taxon>
        <taxon>Magnoliopsida</taxon>
        <taxon>Liliopsida</taxon>
        <taxon>Zingiberales</taxon>
        <taxon>Musaceae</taxon>
        <taxon>Ensete</taxon>
    </lineage>
</organism>
<proteinExistence type="predicted"/>
<dbReference type="AlphaFoldDB" id="A0A427B3Z6"/>
<reference evidence="1 2" key="1">
    <citation type="journal article" date="2014" name="Agronomy (Basel)">
        <title>A Draft Genome Sequence for Ensete ventricosum, the Drought-Tolerant Tree Against Hunger.</title>
        <authorList>
            <person name="Harrison J."/>
            <person name="Moore K.A."/>
            <person name="Paszkiewicz K."/>
            <person name="Jones T."/>
            <person name="Grant M."/>
            <person name="Ambacheew D."/>
            <person name="Muzemil S."/>
            <person name="Studholme D.J."/>
        </authorList>
    </citation>
    <scope>NUCLEOTIDE SEQUENCE [LARGE SCALE GENOMIC DNA]</scope>
</reference>
<evidence type="ECO:0000313" key="2">
    <source>
        <dbReference type="Proteomes" id="UP000287651"/>
    </source>
</evidence>
<accession>A0A427B3Z6</accession>
<protein>
    <submittedName>
        <fullName evidence="1">Uncharacterized protein</fullName>
    </submittedName>
</protein>
<dbReference type="EMBL" id="AMZH03000543">
    <property type="protein sequence ID" value="RRT83194.1"/>
    <property type="molecule type" value="Genomic_DNA"/>
</dbReference>